<evidence type="ECO:0000313" key="2">
    <source>
        <dbReference type="Proteomes" id="UP000471640"/>
    </source>
</evidence>
<proteinExistence type="predicted"/>
<dbReference type="Proteomes" id="UP000471640">
    <property type="component" value="Unassembled WGS sequence"/>
</dbReference>
<dbReference type="RefSeq" id="WP_164656848.1">
    <property type="nucleotide sequence ID" value="NZ_JAAIJR010000198.1"/>
</dbReference>
<organism evidence="1 2">
    <name type="scientific">Thiorhodococcus mannitoliphagus</name>
    <dbReference type="NCBI Taxonomy" id="329406"/>
    <lineage>
        <taxon>Bacteria</taxon>
        <taxon>Pseudomonadati</taxon>
        <taxon>Pseudomonadota</taxon>
        <taxon>Gammaproteobacteria</taxon>
        <taxon>Chromatiales</taxon>
        <taxon>Chromatiaceae</taxon>
        <taxon>Thiorhodococcus</taxon>
    </lineage>
</organism>
<dbReference type="PANTHER" id="PTHR34235">
    <property type="entry name" value="SLR1203 PROTEIN-RELATED"/>
    <property type="match status" value="1"/>
</dbReference>
<evidence type="ECO:0000313" key="1">
    <source>
        <dbReference type="EMBL" id="NEX23415.1"/>
    </source>
</evidence>
<dbReference type="InterPro" id="IPR002636">
    <property type="entry name" value="DUF29"/>
</dbReference>
<dbReference type="Pfam" id="PF01724">
    <property type="entry name" value="DUF29"/>
    <property type="match status" value="1"/>
</dbReference>
<name>A0A6P1E7A5_9GAMM</name>
<sequence length="143" mass="16549">MHTYEDDVIAWASEQSRLLRAGRFDQLDIEHIAEEIEDVGKSEQRELANRMAVLLIHLLKWAYQPERRGTSWESTIREQRRALARRLHKTPSLQGSLCDPDWWEDAWLDARTGAASEADIGFDVFPSSCPWSASEVLDKDWLP</sequence>
<reference evidence="1 2" key="2">
    <citation type="submission" date="2020-02" db="EMBL/GenBank/DDBJ databases">
        <title>Genome sequences of Thiorhodococcus mannitoliphagus and Thiorhodococcus minor, purple sulfur photosynthetic bacteria in the gammaproteobacterial family, Chromatiaceae.</title>
        <authorList>
            <person name="Aviles F.A."/>
            <person name="Meyer T.E."/>
            <person name="Kyndt J.A."/>
        </authorList>
    </citation>
    <scope>NUCLEOTIDE SEQUENCE [LARGE SCALE GENOMIC DNA]</scope>
    <source>
        <strain evidence="1 2">DSM 18266</strain>
    </source>
</reference>
<dbReference type="PANTHER" id="PTHR34235:SF4">
    <property type="entry name" value="SLR0291 PROTEIN"/>
    <property type="match status" value="1"/>
</dbReference>
<comment type="caution">
    <text evidence="1">The sequence shown here is derived from an EMBL/GenBank/DDBJ whole genome shotgun (WGS) entry which is preliminary data.</text>
</comment>
<gene>
    <name evidence="1" type="ORF">G3480_24495</name>
</gene>
<keyword evidence="2" id="KW-1185">Reference proteome</keyword>
<reference evidence="2" key="1">
    <citation type="journal article" date="2020" name="Microbiol. Resour. Announc.">
        <title>Draft Genome Sequences of Thiorhodococcus mannitoliphagus and Thiorhodococcus minor, Purple Sulfur Photosynthetic Bacteria in the Gammaproteobacterial Family Chromatiaceae.</title>
        <authorList>
            <person name="Aviles F.A."/>
            <person name="Meyer T.E."/>
            <person name="Kyndt J.A."/>
        </authorList>
    </citation>
    <scope>NUCLEOTIDE SEQUENCE [LARGE SCALE GENOMIC DNA]</scope>
    <source>
        <strain evidence="2">DSM 18266</strain>
    </source>
</reference>
<dbReference type="Gene3D" id="1.20.1220.20">
    <property type="entry name" value="Uncharcterised protein PF01724"/>
    <property type="match status" value="1"/>
</dbReference>
<dbReference type="EMBL" id="JAAIJR010000198">
    <property type="protein sequence ID" value="NEX23415.1"/>
    <property type="molecule type" value="Genomic_DNA"/>
</dbReference>
<dbReference type="AlphaFoldDB" id="A0A6P1E7A5"/>
<protein>
    <submittedName>
        <fullName evidence="1">DUF29 domain-containing protein</fullName>
    </submittedName>
</protein>
<accession>A0A6P1E7A5</accession>